<dbReference type="AlphaFoldDB" id="A0A4Y2I167"/>
<evidence type="ECO:0000313" key="2">
    <source>
        <dbReference type="Proteomes" id="UP000499080"/>
    </source>
</evidence>
<gene>
    <name evidence="1" type="ORF">AVEN_5226_1</name>
</gene>
<accession>A0A4Y2I167</accession>
<dbReference type="Proteomes" id="UP000499080">
    <property type="component" value="Unassembled WGS sequence"/>
</dbReference>
<comment type="caution">
    <text evidence="1">The sequence shown here is derived from an EMBL/GenBank/DDBJ whole genome shotgun (WGS) entry which is preliminary data.</text>
</comment>
<protein>
    <submittedName>
        <fullName evidence="1">Uncharacterized protein</fullName>
    </submittedName>
</protein>
<name>A0A4Y2I167_ARAVE</name>
<organism evidence="1 2">
    <name type="scientific">Araneus ventricosus</name>
    <name type="common">Orbweaver spider</name>
    <name type="synonym">Epeira ventricosa</name>
    <dbReference type="NCBI Taxonomy" id="182803"/>
    <lineage>
        <taxon>Eukaryota</taxon>
        <taxon>Metazoa</taxon>
        <taxon>Ecdysozoa</taxon>
        <taxon>Arthropoda</taxon>
        <taxon>Chelicerata</taxon>
        <taxon>Arachnida</taxon>
        <taxon>Araneae</taxon>
        <taxon>Araneomorphae</taxon>
        <taxon>Entelegynae</taxon>
        <taxon>Araneoidea</taxon>
        <taxon>Araneidae</taxon>
        <taxon>Araneus</taxon>
    </lineage>
</organism>
<dbReference type="EMBL" id="BGPR01002324">
    <property type="protein sequence ID" value="GBM71624.1"/>
    <property type="molecule type" value="Genomic_DNA"/>
</dbReference>
<keyword evidence="2" id="KW-1185">Reference proteome</keyword>
<proteinExistence type="predicted"/>
<evidence type="ECO:0000313" key="1">
    <source>
        <dbReference type="EMBL" id="GBM71624.1"/>
    </source>
</evidence>
<reference evidence="1 2" key="1">
    <citation type="journal article" date="2019" name="Sci. Rep.">
        <title>Orb-weaving spider Araneus ventricosus genome elucidates the spidroin gene catalogue.</title>
        <authorList>
            <person name="Kono N."/>
            <person name="Nakamura H."/>
            <person name="Ohtoshi R."/>
            <person name="Moran D.A.P."/>
            <person name="Shinohara A."/>
            <person name="Yoshida Y."/>
            <person name="Fujiwara M."/>
            <person name="Mori M."/>
            <person name="Tomita M."/>
            <person name="Arakawa K."/>
        </authorList>
    </citation>
    <scope>NUCLEOTIDE SEQUENCE [LARGE SCALE GENOMIC DNA]</scope>
</reference>
<sequence>MTRTTPELAPPFSPNSRTTLTAGRLAPYVLFNLQQAECTTDLRWNWVSNLETSSLNLTIRPPRPPHRERKKEAYSLVSI</sequence>